<evidence type="ECO:0000256" key="2">
    <source>
        <dbReference type="ARBA" id="ARBA00022658"/>
    </source>
</evidence>
<dbReference type="GeneID" id="102810238"/>
<gene>
    <name evidence="5" type="primary">LOC102810238</name>
</gene>
<keyword evidence="1" id="KW-0597">Phosphoprotein</keyword>
<evidence type="ECO:0000313" key="4">
    <source>
        <dbReference type="Proteomes" id="UP000694865"/>
    </source>
</evidence>
<feature type="non-terminal residue" evidence="5">
    <location>
        <position position="1"/>
    </location>
</feature>
<dbReference type="Proteomes" id="UP000694865">
    <property type="component" value="Unplaced"/>
</dbReference>
<dbReference type="Pfam" id="PF19057">
    <property type="entry name" value="PH_19"/>
    <property type="match status" value="1"/>
</dbReference>
<dbReference type="RefSeq" id="XP_006824804.1">
    <property type="nucleotide sequence ID" value="XM_006824741.1"/>
</dbReference>
<reference evidence="5" key="1">
    <citation type="submission" date="2025-08" db="UniProtKB">
        <authorList>
            <consortium name="RefSeq"/>
        </authorList>
    </citation>
    <scope>IDENTIFICATION</scope>
    <source>
        <tissue evidence="5">Testes</tissue>
    </source>
</reference>
<dbReference type="InterPro" id="IPR036322">
    <property type="entry name" value="WD40_repeat_dom_sf"/>
</dbReference>
<feature type="non-terminal residue" evidence="5">
    <location>
        <position position="402"/>
    </location>
</feature>
<proteinExistence type="predicted"/>
<feature type="compositionally biased region" description="Polar residues" evidence="3">
    <location>
        <begin position="73"/>
        <end position="89"/>
    </location>
</feature>
<evidence type="ECO:0000256" key="3">
    <source>
        <dbReference type="SAM" id="MobiDB-lite"/>
    </source>
</evidence>
<dbReference type="Pfam" id="PF19056">
    <property type="entry name" value="WD40_2"/>
    <property type="match status" value="1"/>
</dbReference>
<name>A0ABM0MXR3_SACKO</name>
<dbReference type="PANTHER" id="PTHR12877:SF7">
    <property type="entry name" value="RHO GUANINE NUCLEOTIDE EXCHANGE FACTOR 10-LIKE PROTEIN"/>
    <property type="match status" value="1"/>
</dbReference>
<dbReference type="Gene3D" id="2.30.29.30">
    <property type="entry name" value="Pleckstrin-homology domain (PH domain)/Phosphotyrosine-binding domain (PTB)"/>
    <property type="match status" value="1"/>
</dbReference>
<dbReference type="PANTHER" id="PTHR12877">
    <property type="entry name" value="RHO GUANINE NUCLEOTIDE EXCHANGE FACTOR"/>
    <property type="match status" value="1"/>
</dbReference>
<keyword evidence="2" id="KW-0344">Guanine-nucleotide releasing factor</keyword>
<dbReference type="SUPFAM" id="SSF50729">
    <property type="entry name" value="PH domain-like"/>
    <property type="match status" value="1"/>
</dbReference>
<evidence type="ECO:0000256" key="1">
    <source>
        <dbReference type="ARBA" id="ARBA00022553"/>
    </source>
</evidence>
<organism evidence="4 5">
    <name type="scientific">Saccoglossus kowalevskii</name>
    <name type="common">Acorn worm</name>
    <dbReference type="NCBI Taxonomy" id="10224"/>
    <lineage>
        <taxon>Eukaryota</taxon>
        <taxon>Metazoa</taxon>
        <taxon>Hemichordata</taxon>
        <taxon>Enteropneusta</taxon>
        <taxon>Harrimaniidae</taxon>
        <taxon>Saccoglossus</taxon>
    </lineage>
</organism>
<evidence type="ECO:0000313" key="5">
    <source>
        <dbReference type="RefSeq" id="XP_006824804.1"/>
    </source>
</evidence>
<protein>
    <submittedName>
        <fullName evidence="5">Rho guanine nucleotide exchange factor 10-like</fullName>
    </submittedName>
</protein>
<dbReference type="InterPro" id="IPR011993">
    <property type="entry name" value="PH-like_dom_sf"/>
</dbReference>
<dbReference type="InterPro" id="IPR039919">
    <property type="entry name" value="ARHGEF10/ARHGEF17"/>
</dbReference>
<accession>A0ABM0MXR3</accession>
<feature type="region of interest" description="Disordered" evidence="3">
    <location>
        <begin position="68"/>
        <end position="91"/>
    </location>
</feature>
<dbReference type="SUPFAM" id="SSF50978">
    <property type="entry name" value="WD40 repeat-like"/>
    <property type="match status" value="1"/>
</dbReference>
<keyword evidence="4" id="KW-1185">Reference proteome</keyword>
<sequence>TYNSNGDEMKTNERRIFMLTDLVICASVVHKSTVSNYDTTGPKYKLKWSVPLKEVEVVEPPEGEVFSIEKSPGKTTISSMSTTKGTQKQGPMKLYGEQDDLMHDLAIAGQVGSLIQMLRGNYKTFNAAAVDKWIHAIHTLIERKEDEIRAADSCKIQLSLPAAGKSGRTVVVFNAGHEKNKTNWIADLEMAKLALKPRNNPAWYDPDEDGRVDTNLPLLMKSLPIALTSHKQPMKGLLDALMKTQLVVQAAVYCPLEFADMSPKQHVKTSKRGLYEGSIWVSSGEQKRSILSILSFHQPTPHIVEAFQSGEPLVSCMEYVPKVNILTKTRKQSESDFCLPEATMWVATETGRISVYNCLDPSRQSIFTFKVSPSPIKSIKFLLNRMFVGLHDGTLVVFKRMQ</sequence>